<feature type="region of interest" description="Disordered" evidence="1">
    <location>
        <begin position="1"/>
        <end position="40"/>
    </location>
</feature>
<evidence type="ECO:0000313" key="3">
    <source>
        <dbReference type="Proteomes" id="UP001266305"/>
    </source>
</evidence>
<protein>
    <submittedName>
        <fullName evidence="2">Uncharacterized protein</fullName>
    </submittedName>
</protein>
<proteinExistence type="predicted"/>
<gene>
    <name evidence="2" type="ORF">P7K49_008787</name>
</gene>
<sequence length="57" mass="6265">GVRSVENVPRAGIRSSEMQKISRETRASSGARRAAHPRVPRRVPPWMLAVLERASGS</sequence>
<organism evidence="2 3">
    <name type="scientific">Saguinus oedipus</name>
    <name type="common">Cotton-top tamarin</name>
    <name type="synonym">Oedipomidas oedipus</name>
    <dbReference type="NCBI Taxonomy" id="9490"/>
    <lineage>
        <taxon>Eukaryota</taxon>
        <taxon>Metazoa</taxon>
        <taxon>Chordata</taxon>
        <taxon>Craniata</taxon>
        <taxon>Vertebrata</taxon>
        <taxon>Euteleostomi</taxon>
        <taxon>Mammalia</taxon>
        <taxon>Eutheria</taxon>
        <taxon>Euarchontoglires</taxon>
        <taxon>Primates</taxon>
        <taxon>Haplorrhini</taxon>
        <taxon>Platyrrhini</taxon>
        <taxon>Cebidae</taxon>
        <taxon>Callitrichinae</taxon>
        <taxon>Saguinus</taxon>
    </lineage>
</organism>
<dbReference type="EMBL" id="JASSZA010000004">
    <property type="protein sequence ID" value="KAK2114521.1"/>
    <property type="molecule type" value="Genomic_DNA"/>
</dbReference>
<feature type="non-terminal residue" evidence="2">
    <location>
        <position position="57"/>
    </location>
</feature>
<reference evidence="2 3" key="1">
    <citation type="submission" date="2023-05" db="EMBL/GenBank/DDBJ databases">
        <title>B98-5 Cell Line De Novo Hybrid Assembly: An Optical Mapping Approach.</title>
        <authorList>
            <person name="Kananen K."/>
            <person name="Auerbach J.A."/>
            <person name="Kautto E."/>
            <person name="Blachly J.S."/>
        </authorList>
    </citation>
    <scope>NUCLEOTIDE SEQUENCE [LARGE SCALE GENOMIC DNA]</scope>
    <source>
        <strain evidence="2">B95-8</strain>
        <tissue evidence="2">Cell line</tissue>
    </source>
</reference>
<name>A0ABQ9VYS6_SAGOE</name>
<keyword evidence="3" id="KW-1185">Reference proteome</keyword>
<comment type="caution">
    <text evidence="2">The sequence shown here is derived from an EMBL/GenBank/DDBJ whole genome shotgun (WGS) entry which is preliminary data.</text>
</comment>
<dbReference type="Proteomes" id="UP001266305">
    <property type="component" value="Unassembled WGS sequence"/>
</dbReference>
<evidence type="ECO:0000313" key="2">
    <source>
        <dbReference type="EMBL" id="KAK2114521.1"/>
    </source>
</evidence>
<accession>A0ABQ9VYS6</accession>
<feature type="non-terminal residue" evidence="2">
    <location>
        <position position="1"/>
    </location>
</feature>
<evidence type="ECO:0000256" key="1">
    <source>
        <dbReference type="SAM" id="MobiDB-lite"/>
    </source>
</evidence>